<sequence length="186" mass="20381">MRGDGRCDCRLPGARRARGYGLRSGRRTVKKLDSLRAAITGAVSYLTENPDRLLVFVDEGVTESNASRAQSYVIRYVARIVLLDFAGSTFALMGDIVEWAKRNQPDIVQNPDTRQNGITFEADMLNHGAVDLSIRVPLTENVVVTVAPDGTRSYASVDDSAPGNIDTDSASWLVDPVETILVARRR</sequence>
<gene>
    <name evidence="1" type="ORF">ST79_029</name>
</gene>
<keyword evidence="2" id="KW-1185">Reference proteome</keyword>
<dbReference type="GeneID" id="16194881"/>
<dbReference type="EMBL" id="KC462197">
    <property type="protein sequence ID" value="AGK86788.1"/>
    <property type="molecule type" value="Genomic_DNA"/>
</dbReference>
<dbReference type="Pfam" id="PF06891">
    <property type="entry name" value="P2_Phage_GpR"/>
    <property type="match status" value="1"/>
</dbReference>
<dbReference type="Proteomes" id="UP000013566">
    <property type="component" value="Segment"/>
</dbReference>
<name>R4JET5_9CAUD</name>
<dbReference type="KEGG" id="vg:16194881"/>
<accession>R4JET5</accession>
<proteinExistence type="predicted"/>
<protein>
    <submittedName>
        <fullName evidence="1">Phage tail completion protein</fullName>
    </submittedName>
</protein>
<dbReference type="OrthoDB" id="22000at10239"/>
<reference evidence="1 2" key="1">
    <citation type="submission" date="2013-01" db="EMBL/GenBank/DDBJ databases">
        <title>The complete genome sequence of bacteriophage ST79, a lytic bacteriophage that lysed Burkholderia pseudomallai.</title>
        <authorList>
            <person name="Yordpratum U."/>
            <person name="Stone J.K."/>
            <person name="Bollig M.C."/>
            <person name="Tangphatsornruang S."/>
            <person name="Tattawasart U."/>
            <person name="Wongratanacheewin S."/>
            <person name="Keim P."/>
            <person name="Tuanyok A."/>
            <person name="Sermswan R.W."/>
        </authorList>
    </citation>
    <scope>NUCLEOTIDE SEQUENCE [LARGE SCALE GENOMIC DNA]</scope>
</reference>
<evidence type="ECO:0000313" key="2">
    <source>
        <dbReference type="Proteomes" id="UP000013566"/>
    </source>
</evidence>
<evidence type="ECO:0000313" key="1">
    <source>
        <dbReference type="EMBL" id="AGK86788.1"/>
    </source>
</evidence>
<dbReference type="RefSeq" id="YP_008060503.1">
    <property type="nucleotide sequence ID" value="NC_021343.1"/>
</dbReference>
<organism evidence="1 2">
    <name type="scientific">Burkholderia phage ST79</name>
    <dbReference type="NCBI Taxonomy" id="1282994"/>
    <lineage>
        <taxon>Viruses</taxon>
        <taxon>Duplodnaviria</taxon>
        <taxon>Heunggongvirae</taxon>
        <taxon>Uroviricota</taxon>
        <taxon>Caudoviricetes</taxon>
        <taxon>Peduoviridae</taxon>
        <taxon>Nampongvirus</taxon>
        <taxon>Nampongvirus ST79</taxon>
    </lineage>
</organism>
<dbReference type="InterPro" id="IPR009678">
    <property type="entry name" value="Phage_tail_completion_R"/>
</dbReference>